<feature type="domain" description="Major facilitator superfamily (MFS) profile" evidence="9">
    <location>
        <begin position="25"/>
        <end position="413"/>
    </location>
</feature>
<keyword evidence="8" id="KW-0997">Cell inner membrane</keyword>
<sequence>MHRPESSTGALTMQQPRTARGSQGLLVAVLLAQITFGLLTMTLHLPSMQDWTQQFGAELSSVQLTFSGYAIAFGSLQLLYGPLSDRYGRRTILYGGLLLSLAGSLLGMAAASLPVLITARVLQGAGTAAGMVVGRALVQDLFQGPARTRMMAYIGMVMGLCPTLSVLIGGQLHVRLGWQANFVLVALLALLLMLATWRLLPAQAPSSRSSQHWLRAMLEAYGQLARERRFLLYVAILALTYATFYAYLGGSGIVLGSYGVGPEDVGWYMLFMSLSYFVGNFGTSRLIHRVGERALMGAGQLLSLSGIGLMLVLGLSGWPSPLAFALPLVLLGIGHGFLMPPALAGTVGAIPLLAGSAAAVAGLMQQLMGALGGYSVGLVSHHGSANLAALMLLFTTGSVVAQVALHWNSRRQS</sequence>
<dbReference type="InterPro" id="IPR004812">
    <property type="entry name" value="Efflux_drug-R_Bcr/CmlA"/>
</dbReference>
<dbReference type="OrthoDB" id="9814303at2"/>
<feature type="transmembrane region" description="Helical" evidence="8">
    <location>
        <begin position="21"/>
        <end position="41"/>
    </location>
</feature>
<feature type="transmembrane region" description="Helical" evidence="8">
    <location>
        <begin position="178"/>
        <end position="200"/>
    </location>
</feature>
<feature type="transmembrane region" description="Helical" evidence="8">
    <location>
        <begin position="321"/>
        <end position="339"/>
    </location>
</feature>
<comment type="subcellular location">
    <subcellularLocation>
        <location evidence="8">Cell inner membrane</location>
        <topology evidence="8">Multi-pass membrane protein</topology>
    </subcellularLocation>
    <subcellularLocation>
        <location evidence="1">Cell membrane</location>
        <topology evidence="1">Multi-pass membrane protein</topology>
    </subcellularLocation>
</comment>
<evidence type="ECO:0000256" key="2">
    <source>
        <dbReference type="ARBA" id="ARBA00006236"/>
    </source>
</evidence>
<organism evidence="10 11">
    <name type="scientific">Malikia granosa</name>
    <dbReference type="NCBI Taxonomy" id="263067"/>
    <lineage>
        <taxon>Bacteria</taxon>
        <taxon>Pseudomonadati</taxon>
        <taxon>Pseudomonadota</taxon>
        <taxon>Betaproteobacteria</taxon>
        <taxon>Burkholderiales</taxon>
        <taxon>Comamonadaceae</taxon>
        <taxon>Malikia</taxon>
    </lineage>
</organism>
<feature type="transmembrane region" description="Helical" evidence="8">
    <location>
        <begin position="117"/>
        <end position="138"/>
    </location>
</feature>
<name>A0A2S9K5K1_9BURK</name>
<accession>A0A2S9K5K1</accession>
<dbReference type="Proteomes" id="UP000238589">
    <property type="component" value="Unassembled WGS sequence"/>
</dbReference>
<dbReference type="GO" id="GO:0005886">
    <property type="term" value="C:plasma membrane"/>
    <property type="evidence" value="ECO:0007669"/>
    <property type="project" value="UniProtKB-SubCell"/>
</dbReference>
<dbReference type="InterPro" id="IPR011701">
    <property type="entry name" value="MFS"/>
</dbReference>
<feature type="transmembrane region" description="Helical" evidence="8">
    <location>
        <begin position="387"/>
        <end position="407"/>
    </location>
</feature>
<proteinExistence type="inferred from homology"/>
<evidence type="ECO:0000256" key="1">
    <source>
        <dbReference type="ARBA" id="ARBA00004651"/>
    </source>
</evidence>
<keyword evidence="4" id="KW-1003">Cell membrane</keyword>
<dbReference type="NCBIfam" id="TIGR00710">
    <property type="entry name" value="efflux_Bcr_CflA"/>
    <property type="match status" value="1"/>
</dbReference>
<keyword evidence="6 8" id="KW-1133">Transmembrane helix</keyword>
<evidence type="ECO:0000256" key="7">
    <source>
        <dbReference type="ARBA" id="ARBA00023136"/>
    </source>
</evidence>
<dbReference type="Pfam" id="PF07690">
    <property type="entry name" value="MFS_1"/>
    <property type="match status" value="1"/>
</dbReference>
<feature type="transmembrane region" description="Helical" evidence="8">
    <location>
        <begin position="346"/>
        <end position="367"/>
    </location>
</feature>
<dbReference type="GO" id="GO:0042910">
    <property type="term" value="F:xenobiotic transmembrane transporter activity"/>
    <property type="evidence" value="ECO:0007669"/>
    <property type="project" value="InterPro"/>
</dbReference>
<dbReference type="Gene3D" id="1.20.1720.10">
    <property type="entry name" value="Multidrug resistance protein D"/>
    <property type="match status" value="1"/>
</dbReference>
<evidence type="ECO:0000313" key="10">
    <source>
        <dbReference type="EMBL" id="PRD65675.1"/>
    </source>
</evidence>
<keyword evidence="3 8" id="KW-0813">Transport</keyword>
<evidence type="ECO:0000313" key="11">
    <source>
        <dbReference type="Proteomes" id="UP000238589"/>
    </source>
</evidence>
<reference evidence="10 11" key="1">
    <citation type="submission" date="2018-03" db="EMBL/GenBank/DDBJ databases">
        <title>Comparative genomics illustrates the genes involved in a hyperalkaliphilic mechanisms of Serpentinomonas isolated from highly-alkaline calcium-rich serpentinized springs.</title>
        <authorList>
            <person name="Suzuki S."/>
            <person name="Ishii S."/>
            <person name="Walworth N."/>
            <person name="Bird L."/>
            <person name="Kuenen J.G."/>
            <person name="Nealson K.H."/>
        </authorList>
    </citation>
    <scope>NUCLEOTIDE SEQUENCE [LARGE SCALE GENOMIC DNA]</scope>
    <source>
        <strain evidence="10 11">P1</strain>
    </source>
</reference>
<evidence type="ECO:0000256" key="3">
    <source>
        <dbReference type="ARBA" id="ARBA00022448"/>
    </source>
</evidence>
<dbReference type="PANTHER" id="PTHR42718">
    <property type="entry name" value="MAJOR FACILITATOR SUPERFAMILY MULTIDRUG TRANSPORTER MFSC"/>
    <property type="match status" value="1"/>
</dbReference>
<dbReference type="InterPro" id="IPR020846">
    <property type="entry name" value="MFS_dom"/>
</dbReference>
<keyword evidence="11" id="KW-1185">Reference proteome</keyword>
<dbReference type="PANTHER" id="PTHR42718:SF9">
    <property type="entry name" value="MAJOR FACILITATOR SUPERFAMILY MULTIDRUG TRANSPORTER MFSC"/>
    <property type="match status" value="1"/>
</dbReference>
<dbReference type="PROSITE" id="PS50850">
    <property type="entry name" value="MFS"/>
    <property type="match status" value="1"/>
</dbReference>
<evidence type="ECO:0000256" key="5">
    <source>
        <dbReference type="ARBA" id="ARBA00022692"/>
    </source>
</evidence>
<dbReference type="InterPro" id="IPR036259">
    <property type="entry name" value="MFS_trans_sf"/>
</dbReference>
<dbReference type="GO" id="GO:1990961">
    <property type="term" value="P:xenobiotic detoxification by transmembrane export across the plasma membrane"/>
    <property type="evidence" value="ECO:0007669"/>
    <property type="project" value="InterPro"/>
</dbReference>
<dbReference type="AlphaFoldDB" id="A0A2S9K5K1"/>
<feature type="transmembrane region" description="Helical" evidence="8">
    <location>
        <begin position="61"/>
        <end position="80"/>
    </location>
</feature>
<comment type="caution">
    <text evidence="10">The sequence shown here is derived from an EMBL/GenBank/DDBJ whole genome shotgun (WGS) entry which is preliminary data.</text>
</comment>
<dbReference type="CDD" id="cd17320">
    <property type="entry name" value="MFS_MdfA_MDR_like"/>
    <property type="match status" value="1"/>
</dbReference>
<dbReference type="EMBL" id="PVLQ01000027">
    <property type="protein sequence ID" value="PRD65675.1"/>
    <property type="molecule type" value="Genomic_DNA"/>
</dbReference>
<feature type="transmembrane region" description="Helical" evidence="8">
    <location>
        <begin position="268"/>
        <end position="287"/>
    </location>
</feature>
<protein>
    <recommendedName>
        <fullName evidence="8">Bcr/CflA family efflux transporter</fullName>
    </recommendedName>
</protein>
<gene>
    <name evidence="10" type="ORF">C6P64_08910</name>
</gene>
<feature type="transmembrane region" description="Helical" evidence="8">
    <location>
        <begin position="230"/>
        <end position="248"/>
    </location>
</feature>
<evidence type="ECO:0000259" key="9">
    <source>
        <dbReference type="PROSITE" id="PS50850"/>
    </source>
</evidence>
<feature type="transmembrane region" description="Helical" evidence="8">
    <location>
        <begin position="92"/>
        <end position="111"/>
    </location>
</feature>
<dbReference type="RefSeq" id="WP_105748201.1">
    <property type="nucleotide sequence ID" value="NZ_PVLQ01000027.1"/>
</dbReference>
<feature type="transmembrane region" description="Helical" evidence="8">
    <location>
        <begin position="150"/>
        <end position="172"/>
    </location>
</feature>
<evidence type="ECO:0000256" key="8">
    <source>
        <dbReference type="RuleBase" id="RU365088"/>
    </source>
</evidence>
<comment type="similarity">
    <text evidence="2 8">Belongs to the major facilitator superfamily. Bcr/CmlA family.</text>
</comment>
<evidence type="ECO:0000256" key="6">
    <source>
        <dbReference type="ARBA" id="ARBA00022989"/>
    </source>
</evidence>
<feature type="transmembrane region" description="Helical" evidence="8">
    <location>
        <begin position="294"/>
        <end position="315"/>
    </location>
</feature>
<keyword evidence="7 8" id="KW-0472">Membrane</keyword>
<keyword evidence="5 8" id="KW-0812">Transmembrane</keyword>
<evidence type="ECO:0000256" key="4">
    <source>
        <dbReference type="ARBA" id="ARBA00022475"/>
    </source>
</evidence>
<dbReference type="SUPFAM" id="SSF103473">
    <property type="entry name" value="MFS general substrate transporter"/>
    <property type="match status" value="1"/>
</dbReference>